<dbReference type="Proteomes" id="UP000298030">
    <property type="component" value="Unassembled WGS sequence"/>
</dbReference>
<comment type="caution">
    <text evidence="1">The sequence shown here is derived from an EMBL/GenBank/DDBJ whole genome shotgun (WGS) entry which is preliminary data.</text>
</comment>
<gene>
    <name evidence="1" type="ORF">FA13DRAFT_1209860</name>
</gene>
<organism evidence="1 2">
    <name type="scientific">Coprinellus micaceus</name>
    <name type="common">Glistening ink-cap mushroom</name>
    <name type="synonym">Coprinus micaceus</name>
    <dbReference type="NCBI Taxonomy" id="71717"/>
    <lineage>
        <taxon>Eukaryota</taxon>
        <taxon>Fungi</taxon>
        <taxon>Dikarya</taxon>
        <taxon>Basidiomycota</taxon>
        <taxon>Agaricomycotina</taxon>
        <taxon>Agaricomycetes</taxon>
        <taxon>Agaricomycetidae</taxon>
        <taxon>Agaricales</taxon>
        <taxon>Agaricineae</taxon>
        <taxon>Psathyrellaceae</taxon>
        <taxon>Coprinellus</taxon>
    </lineage>
</organism>
<dbReference type="AlphaFoldDB" id="A0A4Y7TQZ1"/>
<dbReference type="OrthoDB" id="5277092at2759"/>
<dbReference type="EMBL" id="QPFP01000006">
    <property type="protein sequence ID" value="TEB35969.1"/>
    <property type="molecule type" value="Genomic_DNA"/>
</dbReference>
<keyword evidence="2" id="KW-1185">Reference proteome</keyword>
<protein>
    <submittedName>
        <fullName evidence="1">Uncharacterized protein</fullName>
    </submittedName>
</protein>
<evidence type="ECO:0000313" key="1">
    <source>
        <dbReference type="EMBL" id="TEB35969.1"/>
    </source>
</evidence>
<accession>A0A4Y7TQZ1</accession>
<sequence length="107" mass="12358">MYACTFGVFLTSGVWSKDHEYDQKLSNEEDRLKSFVNLQPKGPYAFDSERDAKVSELCRGSGMNEKDCIKLQMSSRRLFKAMQDQGFYCALPMEPGRTHMVCKPLFR</sequence>
<proteinExistence type="predicted"/>
<name>A0A4Y7TQZ1_COPMI</name>
<reference evidence="1 2" key="1">
    <citation type="journal article" date="2019" name="Nat. Ecol. Evol.">
        <title>Megaphylogeny resolves global patterns of mushroom evolution.</title>
        <authorList>
            <person name="Varga T."/>
            <person name="Krizsan K."/>
            <person name="Foldi C."/>
            <person name="Dima B."/>
            <person name="Sanchez-Garcia M."/>
            <person name="Sanchez-Ramirez S."/>
            <person name="Szollosi G.J."/>
            <person name="Szarkandi J.G."/>
            <person name="Papp V."/>
            <person name="Albert L."/>
            <person name="Andreopoulos W."/>
            <person name="Angelini C."/>
            <person name="Antonin V."/>
            <person name="Barry K.W."/>
            <person name="Bougher N.L."/>
            <person name="Buchanan P."/>
            <person name="Buyck B."/>
            <person name="Bense V."/>
            <person name="Catcheside P."/>
            <person name="Chovatia M."/>
            <person name="Cooper J."/>
            <person name="Damon W."/>
            <person name="Desjardin D."/>
            <person name="Finy P."/>
            <person name="Geml J."/>
            <person name="Haridas S."/>
            <person name="Hughes K."/>
            <person name="Justo A."/>
            <person name="Karasinski D."/>
            <person name="Kautmanova I."/>
            <person name="Kiss B."/>
            <person name="Kocsube S."/>
            <person name="Kotiranta H."/>
            <person name="LaButti K.M."/>
            <person name="Lechner B.E."/>
            <person name="Liimatainen K."/>
            <person name="Lipzen A."/>
            <person name="Lukacs Z."/>
            <person name="Mihaltcheva S."/>
            <person name="Morgado L.N."/>
            <person name="Niskanen T."/>
            <person name="Noordeloos M.E."/>
            <person name="Ohm R.A."/>
            <person name="Ortiz-Santana B."/>
            <person name="Ovrebo C."/>
            <person name="Racz N."/>
            <person name="Riley R."/>
            <person name="Savchenko A."/>
            <person name="Shiryaev A."/>
            <person name="Soop K."/>
            <person name="Spirin V."/>
            <person name="Szebenyi C."/>
            <person name="Tomsovsky M."/>
            <person name="Tulloss R.E."/>
            <person name="Uehling J."/>
            <person name="Grigoriev I.V."/>
            <person name="Vagvolgyi C."/>
            <person name="Papp T."/>
            <person name="Martin F.M."/>
            <person name="Miettinen O."/>
            <person name="Hibbett D.S."/>
            <person name="Nagy L.G."/>
        </authorList>
    </citation>
    <scope>NUCLEOTIDE SEQUENCE [LARGE SCALE GENOMIC DNA]</scope>
    <source>
        <strain evidence="1 2">FP101781</strain>
    </source>
</reference>
<evidence type="ECO:0000313" key="2">
    <source>
        <dbReference type="Proteomes" id="UP000298030"/>
    </source>
</evidence>